<accession>A0A0R1UU70</accession>
<dbReference type="AlphaFoldDB" id="A0A0R1UU70"/>
<dbReference type="Pfam" id="PF01381">
    <property type="entry name" value="HTH_3"/>
    <property type="match status" value="1"/>
</dbReference>
<protein>
    <submittedName>
        <fullName evidence="2">XRE family transcriptional regulator</fullName>
    </submittedName>
</protein>
<dbReference type="InterPro" id="IPR001387">
    <property type="entry name" value="Cro/C1-type_HTH"/>
</dbReference>
<dbReference type="EMBL" id="AZFS01000058">
    <property type="protein sequence ID" value="KRL94562.1"/>
    <property type="molecule type" value="Genomic_DNA"/>
</dbReference>
<evidence type="ECO:0000313" key="3">
    <source>
        <dbReference type="Proteomes" id="UP000051580"/>
    </source>
</evidence>
<reference evidence="2 3" key="1">
    <citation type="journal article" date="2015" name="Genome Announc.">
        <title>Expanding the biotechnology potential of lactobacilli through comparative genomics of 213 strains and associated genera.</title>
        <authorList>
            <person name="Sun Z."/>
            <person name="Harris H.M."/>
            <person name="McCann A."/>
            <person name="Guo C."/>
            <person name="Argimon S."/>
            <person name="Zhang W."/>
            <person name="Yang X."/>
            <person name="Jeffery I.B."/>
            <person name="Cooney J.C."/>
            <person name="Kagawa T.F."/>
            <person name="Liu W."/>
            <person name="Song Y."/>
            <person name="Salvetti E."/>
            <person name="Wrobel A."/>
            <person name="Rasinkangas P."/>
            <person name="Parkhill J."/>
            <person name="Rea M.C."/>
            <person name="O'Sullivan O."/>
            <person name="Ritari J."/>
            <person name="Douillard F.P."/>
            <person name="Paul Ross R."/>
            <person name="Yang R."/>
            <person name="Briner A.E."/>
            <person name="Felis G.E."/>
            <person name="de Vos W.M."/>
            <person name="Barrangou R."/>
            <person name="Klaenhammer T.R."/>
            <person name="Caufield P.W."/>
            <person name="Cui Y."/>
            <person name="Zhang H."/>
            <person name="O'Toole P.W."/>
        </authorList>
    </citation>
    <scope>NUCLEOTIDE SEQUENCE [LARGE SCALE GENOMIC DNA]</scope>
    <source>
        <strain evidence="2 3">DSM 16381</strain>
    </source>
</reference>
<proteinExistence type="predicted"/>
<dbReference type="RefSeq" id="WP_057733877.1">
    <property type="nucleotide sequence ID" value="NZ_AZFS01000058.1"/>
</dbReference>
<dbReference type="Proteomes" id="UP000051580">
    <property type="component" value="Unassembled WGS sequence"/>
</dbReference>
<dbReference type="InterPro" id="IPR010982">
    <property type="entry name" value="Lambda_DNA-bd_dom_sf"/>
</dbReference>
<dbReference type="STRING" id="1423753.FD28_GL000386"/>
<organism evidence="2 3">
    <name type="scientific">Levilactobacillus hammesii DSM 16381</name>
    <dbReference type="NCBI Taxonomy" id="1423753"/>
    <lineage>
        <taxon>Bacteria</taxon>
        <taxon>Bacillati</taxon>
        <taxon>Bacillota</taxon>
        <taxon>Bacilli</taxon>
        <taxon>Lactobacillales</taxon>
        <taxon>Lactobacillaceae</taxon>
        <taxon>Levilactobacillus</taxon>
    </lineage>
</organism>
<gene>
    <name evidence="2" type="ORF">FD28_GL000386</name>
</gene>
<dbReference type="Gene3D" id="1.10.260.40">
    <property type="entry name" value="lambda repressor-like DNA-binding domains"/>
    <property type="match status" value="1"/>
</dbReference>
<dbReference type="SUPFAM" id="SSF47413">
    <property type="entry name" value="lambda repressor-like DNA-binding domains"/>
    <property type="match status" value="1"/>
</dbReference>
<dbReference type="PATRIC" id="fig|1423753.3.peg.401"/>
<name>A0A0R1UU70_9LACO</name>
<dbReference type="SMART" id="SM00530">
    <property type="entry name" value="HTH_XRE"/>
    <property type="match status" value="1"/>
</dbReference>
<dbReference type="GO" id="GO:0003677">
    <property type="term" value="F:DNA binding"/>
    <property type="evidence" value="ECO:0007669"/>
    <property type="project" value="InterPro"/>
</dbReference>
<dbReference type="PROSITE" id="PS50943">
    <property type="entry name" value="HTH_CROC1"/>
    <property type="match status" value="1"/>
</dbReference>
<evidence type="ECO:0000259" key="1">
    <source>
        <dbReference type="PROSITE" id="PS50943"/>
    </source>
</evidence>
<evidence type="ECO:0000313" key="2">
    <source>
        <dbReference type="EMBL" id="KRL94562.1"/>
    </source>
</evidence>
<comment type="caution">
    <text evidence="2">The sequence shown here is derived from an EMBL/GenBank/DDBJ whole genome shotgun (WGS) entry which is preliminary data.</text>
</comment>
<dbReference type="OrthoDB" id="34624at2"/>
<dbReference type="PANTHER" id="PTHR37038">
    <property type="entry name" value="TRANSCRIPTIONAL REGULATOR-RELATED"/>
    <property type="match status" value="1"/>
</dbReference>
<feature type="domain" description="HTH cro/C1-type" evidence="1">
    <location>
        <begin position="8"/>
        <end position="61"/>
    </location>
</feature>
<keyword evidence="3" id="KW-1185">Reference proteome</keyword>
<dbReference type="CDD" id="cd00093">
    <property type="entry name" value="HTH_XRE"/>
    <property type="match status" value="1"/>
</dbReference>
<dbReference type="InterPro" id="IPR053163">
    <property type="entry name" value="HTH-type_regulator_Rgg"/>
</dbReference>
<sequence length="293" mass="33270">MQPIGTTLKQIRQAKGFTQKDVYGDIISRSFAIRLESGQHDLTAGKLFLILDRLGVSANEFRFIQNDYQATASELARSQIMLAYDQQNFPRISHLATRYAHSDNPAERQMAVLANVLIMAFDRREMVATPAMAQLWQQLTLTKTWTLQEIDFGPIILVLTVQKKQPLAATIRKYHLACERYVSAEADPFHVMDARAAFDLVALQLLLNHQQYATAQQFKSQLLAGETAHFTSDGNLDQQLSLWIWEGYFGDPTVAANRAEALRQIPSTRFKLGIDTLLSTWNKRAAAYHQRQK</sequence>